<protein>
    <recommendedName>
        <fullName evidence="3">Alpha/beta hydrolase</fullName>
    </recommendedName>
</protein>
<dbReference type="SUPFAM" id="SSF53474">
    <property type="entry name" value="alpha/beta-Hydrolases"/>
    <property type="match status" value="1"/>
</dbReference>
<sequence>MYTIDGHPVQVSTQGPAGGRTVVLLDISPTGESPYQDIRDRLHVAKVHTVGISAGFAVSGKAVVGILDSFGVPCAVLVGDGPCAESAWRAAAHHPQRITGLVVIDGGHPRAANGLDGDDLCPHVFADTTALVSSRAAGSAARASRRYVRGDFRLADLAGPRGSRHFIAQMSTEIVMRTLSA</sequence>
<evidence type="ECO:0000313" key="1">
    <source>
        <dbReference type="EMBL" id="SCX32630.1"/>
    </source>
</evidence>
<proteinExistence type="predicted"/>
<gene>
    <name evidence="1" type="ORF">SAMN02799620_05647</name>
</gene>
<organism evidence="1 2">
    <name type="scientific">Mycolicibacterium fluoranthenivorans</name>
    <dbReference type="NCBI Taxonomy" id="258505"/>
    <lineage>
        <taxon>Bacteria</taxon>
        <taxon>Bacillati</taxon>
        <taxon>Actinomycetota</taxon>
        <taxon>Actinomycetes</taxon>
        <taxon>Mycobacteriales</taxon>
        <taxon>Mycobacteriaceae</taxon>
        <taxon>Mycolicibacterium</taxon>
    </lineage>
</organism>
<evidence type="ECO:0000313" key="2">
    <source>
        <dbReference type="Proteomes" id="UP000199707"/>
    </source>
</evidence>
<dbReference type="STRING" id="1502745.SAMN02799620_05647"/>
<dbReference type="EMBL" id="FMUB01000015">
    <property type="protein sequence ID" value="SCX32630.1"/>
    <property type="molecule type" value="Genomic_DNA"/>
</dbReference>
<accession>A0A1G4WZV9</accession>
<dbReference type="AlphaFoldDB" id="A0A1G4WZV9"/>
<dbReference type="InterPro" id="IPR029058">
    <property type="entry name" value="AB_hydrolase_fold"/>
</dbReference>
<name>A0A1G4WZV9_9MYCO</name>
<reference evidence="2" key="1">
    <citation type="submission" date="2016-10" db="EMBL/GenBank/DDBJ databases">
        <authorList>
            <person name="Varghese N."/>
            <person name="Submissions S."/>
        </authorList>
    </citation>
    <scope>NUCLEOTIDE SEQUENCE [LARGE SCALE GENOMIC DNA]</scope>
    <source>
        <strain evidence="2">UNC267MFSha1.1M11</strain>
    </source>
</reference>
<dbReference type="Proteomes" id="UP000199707">
    <property type="component" value="Unassembled WGS sequence"/>
</dbReference>
<evidence type="ECO:0008006" key="3">
    <source>
        <dbReference type="Google" id="ProtNLM"/>
    </source>
</evidence>
<dbReference type="Gene3D" id="3.40.50.1820">
    <property type="entry name" value="alpha/beta hydrolase"/>
    <property type="match status" value="1"/>
</dbReference>